<evidence type="ECO:0000313" key="2">
    <source>
        <dbReference type="EMBL" id="AFH43288.1"/>
    </source>
</evidence>
<organism evidence="2 3">
    <name type="scientific">Fervidicoccus fontis (strain DSM 19380 / JCM 18336 / VKM B-2539 / Kam940)</name>
    <dbReference type="NCBI Taxonomy" id="1163730"/>
    <lineage>
        <taxon>Archaea</taxon>
        <taxon>Thermoproteota</taxon>
        <taxon>Thermoprotei</taxon>
        <taxon>Fervidicoccales</taxon>
        <taxon>Fervidicoccaceae</taxon>
        <taxon>Fervidicoccus</taxon>
    </lineage>
</organism>
<keyword evidence="2" id="KW-0378">Hydrolase</keyword>
<dbReference type="InParanoid" id="I0A2T1"/>
<protein>
    <submittedName>
        <fullName evidence="2">Putative amidohydrolase</fullName>
    </submittedName>
</protein>
<dbReference type="SUPFAM" id="SSF56317">
    <property type="entry name" value="Carbon-nitrogen hydrolase"/>
    <property type="match status" value="1"/>
</dbReference>
<reference evidence="2 3" key="2">
    <citation type="journal article" date="2014" name="Extremophiles">
        <title>Analysis of the complete genome of Fervidococcus fontis confirms the distinct phylogenetic position of the order Fervidicoccales and suggests its environmental function.</title>
        <authorList>
            <person name="Lebedinsky A.V."/>
            <person name="Mardanov A.V."/>
            <person name="Kublanov I.V."/>
            <person name="Gumerov V.M."/>
            <person name="Beletsky A.V."/>
            <person name="Perevalova A.A."/>
            <person name="Bidzhieva S.Kh."/>
            <person name="Bonch-Osmolovskaya E.A."/>
            <person name="Skryabin K.G."/>
            <person name="Ravin N.V."/>
        </authorList>
    </citation>
    <scope>NUCLEOTIDE SEQUENCE [LARGE SCALE GENOMIC DNA]</scope>
    <source>
        <strain evidence="3">DSM 19380 / VKM B-2539 / Kam940</strain>
    </source>
</reference>
<dbReference type="InterPro" id="IPR003010">
    <property type="entry name" value="C-N_Hydrolase"/>
</dbReference>
<dbReference type="PANTHER" id="PTHR23088:SF27">
    <property type="entry name" value="DEAMINATED GLUTATHIONE AMIDASE"/>
    <property type="match status" value="1"/>
</dbReference>
<dbReference type="eggNOG" id="arCOG00062">
    <property type="taxonomic scope" value="Archaea"/>
</dbReference>
<dbReference type="CDD" id="cd07197">
    <property type="entry name" value="nitrilase"/>
    <property type="match status" value="1"/>
</dbReference>
<dbReference type="InterPro" id="IPR036526">
    <property type="entry name" value="C-N_Hydrolase_sf"/>
</dbReference>
<evidence type="ECO:0000259" key="1">
    <source>
        <dbReference type="PROSITE" id="PS50263"/>
    </source>
</evidence>
<dbReference type="Pfam" id="PF00795">
    <property type="entry name" value="CN_hydrolase"/>
    <property type="match status" value="1"/>
</dbReference>
<evidence type="ECO:0000313" key="3">
    <source>
        <dbReference type="Proteomes" id="UP000007391"/>
    </source>
</evidence>
<dbReference type="Gene3D" id="3.60.110.10">
    <property type="entry name" value="Carbon-nitrogen hydrolase"/>
    <property type="match status" value="1"/>
</dbReference>
<name>I0A2T1_FERFK</name>
<sequence>MEKRYNLMKIAIAHMTLKLLSKKLNFERAKKVVHEAKQKGAKVVILPSMINLGPAISFTSPAQLKSILKNHAERIPSGGTAYFLSTLAVQNSIFIISGPILERAGPKVFLTSLAISPTGNIVGKYRKIVLSHSDISIGLSSGKSLEVVDMKEKYGIMAEWDSYHPEIARGLTILGSTVLINFPRIEPVFDKKLKKILETRSIENNVPIMSIGGIIKSQDQFLAEFPSLIYDPYEGLLEEITLESKKEEKTMKVSDEDKVVLLELQNYTQKPQLQEQKYLMELFTTVYKDLKKKMEGQEEEATKHSE</sequence>
<dbReference type="PANTHER" id="PTHR23088">
    <property type="entry name" value="NITRILASE-RELATED"/>
    <property type="match status" value="1"/>
</dbReference>
<dbReference type="PROSITE" id="PS50263">
    <property type="entry name" value="CN_HYDROLASE"/>
    <property type="match status" value="1"/>
</dbReference>
<dbReference type="Proteomes" id="UP000007391">
    <property type="component" value="Chromosome"/>
</dbReference>
<dbReference type="KEGG" id="ffo:FFONT_1300"/>
<accession>I0A2T1</accession>
<dbReference type="AlphaFoldDB" id="I0A2T1"/>
<feature type="domain" description="CN hydrolase" evidence="1">
    <location>
        <begin position="8"/>
        <end position="266"/>
    </location>
</feature>
<reference evidence="3" key="1">
    <citation type="submission" date="2012-03" db="EMBL/GenBank/DDBJ databases">
        <title>Fervidicoccus fontis complete genome analysis confirms its distinct phylogenetic position and predicts its environmental function.</title>
        <authorList>
            <person name="Lebedinsky A.V."/>
            <person name="Mardanov A.V."/>
            <person name="Gumerov V.M."/>
            <person name="Beletsky A.V."/>
            <person name="Kublanov I.V."/>
            <person name="Perevalova A.A."/>
            <person name="Bonch-Osmolovskaya E.A."/>
            <person name="Ravin N.V."/>
            <person name="Skryabin K.G."/>
        </authorList>
    </citation>
    <scope>NUCLEOTIDE SEQUENCE [LARGE SCALE GENOMIC DNA]</scope>
    <source>
        <strain evidence="3">DSM 19380 / VKM B-2539 / Kam940</strain>
    </source>
</reference>
<dbReference type="GO" id="GO:0016787">
    <property type="term" value="F:hydrolase activity"/>
    <property type="evidence" value="ECO:0007669"/>
    <property type="project" value="UniProtKB-KW"/>
</dbReference>
<dbReference type="HOGENOM" id="CLU_030130_3_1_2"/>
<proteinExistence type="predicted"/>
<keyword evidence="3" id="KW-1185">Reference proteome</keyword>
<dbReference type="STRING" id="1163730.FFONT_1300"/>
<dbReference type="FunCoup" id="I0A2T1">
    <property type="interactions" value="31"/>
</dbReference>
<dbReference type="EMBL" id="CP003423">
    <property type="protein sequence ID" value="AFH43288.1"/>
    <property type="molecule type" value="Genomic_DNA"/>
</dbReference>
<gene>
    <name evidence="2" type="ordered locus">FFONT_1300</name>
</gene>